<feature type="transmembrane region" description="Helical" evidence="19">
    <location>
        <begin position="2017"/>
        <end position="2036"/>
    </location>
</feature>
<feature type="repeat" description="ANK" evidence="17">
    <location>
        <begin position="507"/>
        <end position="539"/>
    </location>
</feature>
<dbReference type="InterPro" id="IPR000906">
    <property type="entry name" value="ZU5_dom"/>
</dbReference>
<feature type="domain" description="Death" evidence="20">
    <location>
        <begin position="1573"/>
        <end position="1660"/>
    </location>
</feature>
<dbReference type="SMART" id="SM00248">
    <property type="entry name" value="ANK"/>
    <property type="match status" value="23"/>
</dbReference>
<dbReference type="CDD" id="cd08805">
    <property type="entry name" value="Death_ank1"/>
    <property type="match status" value="1"/>
</dbReference>
<dbReference type="GO" id="GO:0016020">
    <property type="term" value="C:membrane"/>
    <property type="evidence" value="ECO:0007669"/>
    <property type="project" value="UniProtKB-SubCell"/>
</dbReference>
<evidence type="ECO:0000256" key="15">
    <source>
        <dbReference type="ARBA" id="ARBA00069479"/>
    </source>
</evidence>
<evidence type="ECO:0000256" key="14">
    <source>
        <dbReference type="ARBA" id="ARBA00061944"/>
    </source>
</evidence>
<dbReference type="SUPFAM" id="SSF48403">
    <property type="entry name" value="Ankyrin repeat"/>
    <property type="match status" value="3"/>
</dbReference>
<evidence type="ECO:0000256" key="2">
    <source>
        <dbReference type="ARBA" id="ARBA00004369"/>
    </source>
</evidence>
<evidence type="ECO:0000256" key="7">
    <source>
        <dbReference type="ARBA" id="ARBA00022951"/>
    </source>
</evidence>
<keyword evidence="4" id="KW-0963">Cytoplasm</keyword>
<evidence type="ECO:0000256" key="11">
    <source>
        <dbReference type="ARBA" id="ARBA00023278"/>
    </source>
</evidence>
<feature type="compositionally biased region" description="Basic and acidic residues" evidence="18">
    <location>
        <begin position="1666"/>
        <end position="1677"/>
    </location>
</feature>
<feature type="repeat" description="ANK" evidence="17">
    <location>
        <begin position="540"/>
        <end position="572"/>
    </location>
</feature>
<feature type="repeat" description="ANK" evidence="17">
    <location>
        <begin position="705"/>
        <end position="729"/>
    </location>
</feature>
<evidence type="ECO:0000256" key="1">
    <source>
        <dbReference type="ARBA" id="ARBA00004245"/>
    </source>
</evidence>
<dbReference type="PROSITE" id="PS50088">
    <property type="entry name" value="ANK_REPEAT"/>
    <property type="match status" value="20"/>
</dbReference>
<keyword evidence="10" id="KW-0206">Cytoskeleton</keyword>
<dbReference type="PRINTS" id="PR01415">
    <property type="entry name" value="ANKYRIN"/>
</dbReference>
<proteinExistence type="predicted"/>
<feature type="compositionally biased region" description="Basic and acidic residues" evidence="18">
    <location>
        <begin position="1021"/>
        <end position="1031"/>
    </location>
</feature>
<dbReference type="PROSITE" id="PS50297">
    <property type="entry name" value="ANK_REP_REGION"/>
    <property type="match status" value="20"/>
</dbReference>
<evidence type="ECO:0000256" key="13">
    <source>
        <dbReference type="ARBA" id="ARBA00058177"/>
    </source>
</evidence>
<evidence type="ECO:0000256" key="4">
    <source>
        <dbReference type="ARBA" id="ARBA00022490"/>
    </source>
</evidence>
<dbReference type="InterPro" id="IPR011029">
    <property type="entry name" value="DEATH-like_dom_sf"/>
</dbReference>
<dbReference type="SMART" id="SM00218">
    <property type="entry name" value="ZU5"/>
    <property type="match status" value="1"/>
</dbReference>
<dbReference type="PROSITE" id="PS50017">
    <property type="entry name" value="DEATH_DOMAIN"/>
    <property type="match status" value="1"/>
</dbReference>
<dbReference type="Gene3D" id="2.60.40.2660">
    <property type="match status" value="1"/>
</dbReference>
<feature type="repeat" description="ANK" evidence="17">
    <location>
        <begin position="606"/>
        <end position="638"/>
    </location>
</feature>
<dbReference type="FunFam" id="1.25.40.20:FF:000002">
    <property type="entry name" value="Ankyrin-2 isoform 2"/>
    <property type="match status" value="1"/>
</dbReference>
<dbReference type="InterPro" id="IPR051165">
    <property type="entry name" value="Multifunctional_ANK_Repeat"/>
</dbReference>
<dbReference type="InterPro" id="IPR002110">
    <property type="entry name" value="Ankyrin_rpt"/>
</dbReference>
<dbReference type="Gene3D" id="1.25.40.20">
    <property type="entry name" value="Ankyrin repeat-containing domain"/>
    <property type="match status" value="3"/>
</dbReference>
<comment type="function">
    <text evidence="13">Component of the ankyrin-1 complex, a multiprotein complex involved in the stability and shape of the erythrocyte membrane. Attaches integral membrane proteins to cytoskeletal elements; binds to the erythrocyte membrane protein band 4.2, to Na-K ATPase, to the lymphocyte membrane protein GP85, and to the cytoskeletal proteins fodrin, tubulin, vimentin and desmin. Erythrocyte ankyrins also link spectrin (beta chain) to the cytoplasmic domain of the erythrocytes anion exchange protein; they retain most or all of these binding functions.</text>
</comment>
<feature type="domain" description="ZU5" evidence="21">
    <location>
        <begin position="1218"/>
        <end position="1432"/>
    </location>
</feature>
<feature type="repeat" description="ANK" evidence="17">
    <location>
        <begin position="325"/>
        <end position="357"/>
    </location>
</feature>
<evidence type="ECO:0000256" key="10">
    <source>
        <dbReference type="ARBA" id="ARBA00023212"/>
    </source>
</evidence>
<dbReference type="Pfam" id="PF12796">
    <property type="entry name" value="Ank_2"/>
    <property type="match status" value="7"/>
</dbReference>
<organism evidence="22 23">
    <name type="scientific">Galemys pyrenaicus</name>
    <name type="common">Iberian desman</name>
    <name type="synonym">Pyrenean desman</name>
    <dbReference type="NCBI Taxonomy" id="202257"/>
    <lineage>
        <taxon>Eukaryota</taxon>
        <taxon>Metazoa</taxon>
        <taxon>Chordata</taxon>
        <taxon>Craniata</taxon>
        <taxon>Vertebrata</taxon>
        <taxon>Euteleostomi</taxon>
        <taxon>Mammalia</taxon>
        <taxon>Eutheria</taxon>
        <taxon>Laurasiatheria</taxon>
        <taxon>Eulipotyphla</taxon>
        <taxon>Talpidae</taxon>
        <taxon>Galemys</taxon>
    </lineage>
</organism>
<feature type="region of interest" description="Disordered" evidence="18">
    <location>
        <begin position="1809"/>
        <end position="1849"/>
    </location>
</feature>
<comment type="subcellular location">
    <subcellularLocation>
        <location evidence="1">Cytoplasm</location>
        <location evidence="1">Cytoskeleton</location>
    </subcellularLocation>
    <subcellularLocation>
        <location evidence="3">Membrane</location>
    </subcellularLocation>
    <subcellularLocation>
        <location evidence="2">Sarcoplasmic reticulum</location>
    </subcellularLocation>
</comment>
<evidence type="ECO:0000256" key="8">
    <source>
        <dbReference type="ARBA" id="ARBA00023043"/>
    </source>
</evidence>
<dbReference type="GO" id="GO:0071944">
    <property type="term" value="C:cell periphery"/>
    <property type="evidence" value="ECO:0007669"/>
    <property type="project" value="UniProtKB-ARBA"/>
</dbReference>
<protein>
    <recommendedName>
        <fullName evidence="15">Ankyrin-1</fullName>
    </recommendedName>
    <alternativeName>
        <fullName evidence="16">Erythrocyte ankyrin</fullName>
    </alternativeName>
</protein>
<feature type="compositionally biased region" description="Basic and acidic residues" evidence="18">
    <location>
        <begin position="1945"/>
        <end position="1959"/>
    </location>
</feature>
<dbReference type="GO" id="GO:0014731">
    <property type="term" value="C:spectrin-associated cytoskeleton"/>
    <property type="evidence" value="ECO:0007669"/>
    <property type="project" value="UniProtKB-ARBA"/>
</dbReference>
<dbReference type="Pfam" id="PF00531">
    <property type="entry name" value="Death"/>
    <property type="match status" value="1"/>
</dbReference>
<keyword evidence="9 19" id="KW-0472">Membrane</keyword>
<keyword evidence="6" id="KW-0677">Repeat</keyword>
<dbReference type="PROSITE" id="PS51145">
    <property type="entry name" value="ZU5"/>
    <property type="match status" value="2"/>
</dbReference>
<feature type="compositionally biased region" description="Polar residues" evidence="18">
    <location>
        <begin position="1038"/>
        <end position="1052"/>
    </location>
</feature>
<dbReference type="InterPro" id="IPR040745">
    <property type="entry name" value="Ankyrin_UPA"/>
</dbReference>
<feature type="region of interest" description="Disordered" evidence="18">
    <location>
        <begin position="1658"/>
        <end position="1688"/>
    </location>
</feature>
<keyword evidence="11" id="KW-0379">Hydroxylation</keyword>
<keyword evidence="23" id="KW-1185">Reference proteome</keyword>
<feature type="domain" description="ZU5" evidence="21">
    <location>
        <begin position="1061"/>
        <end position="1216"/>
    </location>
</feature>
<comment type="caution">
    <text evidence="22">The sequence shown here is derived from an EMBL/GenBank/DDBJ whole genome shotgun (WGS) entry which is preliminary data.</text>
</comment>
<evidence type="ECO:0000256" key="5">
    <source>
        <dbReference type="ARBA" id="ARBA00022553"/>
    </source>
</evidence>
<evidence type="ECO:0000256" key="3">
    <source>
        <dbReference type="ARBA" id="ARBA00004370"/>
    </source>
</evidence>
<keyword evidence="12" id="KW-0449">Lipoprotein</keyword>
<feature type="compositionally biased region" description="Polar residues" evidence="18">
    <location>
        <begin position="1678"/>
        <end position="1688"/>
    </location>
</feature>
<feature type="region of interest" description="Disordered" evidence="18">
    <location>
        <begin position="966"/>
        <end position="987"/>
    </location>
</feature>
<dbReference type="Gene3D" id="2.60.220.30">
    <property type="match status" value="2"/>
</dbReference>
<feature type="compositionally biased region" description="Polar residues" evidence="18">
    <location>
        <begin position="1832"/>
        <end position="1849"/>
    </location>
</feature>
<dbReference type="OrthoDB" id="20872at2759"/>
<keyword evidence="7" id="KW-0703">Sarcoplasmic reticulum</keyword>
<dbReference type="Pfam" id="PF13637">
    <property type="entry name" value="Ank_4"/>
    <property type="match status" value="2"/>
</dbReference>
<dbReference type="FunFam" id="1.25.40.20:FF:000001">
    <property type="entry name" value="Ankyrin-2 isoform 2"/>
    <property type="match status" value="1"/>
</dbReference>
<dbReference type="FunFam" id="1.10.533.10:FF:000010">
    <property type="entry name" value="Ankyrin 1"/>
    <property type="match status" value="1"/>
</dbReference>
<sequence>MQLGALPLHWTCVPAFCSGRTLALRPGPAGTCSSDRTPTRTLHSPPPLGLAAVDYRLGPGARGALGCRLAGSGRSAPRCGLRLSRGSAGANFPGRDPEENSFGLKAAAAKGLVLVGGPTCDRPGRGGTRADAATSFLRAARSGNLDKALDHLRNGVDINTCNQNGLNGLHLASKEGHVKMVVELLHKEIILETTTKKGNTALHIAALAGQDEVVRELVNYGANVNAQSQKGFTPLYMAAQENHLEVVKFLLENGANQNVATEDGFTPLAVALQQGHENVVAHLINYGTKGKVRLPALHIAARNDDTRTAAVLLQNDPNPDVLSKTGFTPLHIAAHYENLNVAQLLLNRGASVNFTPQNGITPLHIASRRGNVIMVRLLLDRGAQIETRTKDELTPLHCAARNGHVRISEILLDHGAPIQAKTKVHVPFLEGRLLGRAPGQNGLSPIHMAAQGDHLDCVRLLLQYNAEIDDITLDHLTPLHVAAHCGHHRVAKVLLDKGAKPNARALNGFTPLHIACKKNHIRVVELLLKTGASIDAVTESGLTPLHVAAFMGHLPIVKNLLQRGASPNVSNVKVETPLHMAARAGHMEVAKYLFQNKAKVNAKAKDDQTPLHCAARIGHTNMVKLLLENNANPNLATTAGHTPLHITAREGHVETAVALLEKEASQACMTKKGFTPLHVAAKYGKVRMAELLLERDAHPNAAGKNGLTPLHVAVHHNHLDIVKLLLPRGGSPHSPAWNGYTPLHIAAKQNQMEVARSLLQYGGSANAESVQGVTPLHLAAQEGHAEMVALLLSKQANGNLGNKSGLTPLHLVAQEGHVPVADVLIKHGVTVDATTRMGYTPLHVASHYGNIQLVKFLLQHHADVNAKTKLTCQCIYLTLQLGYSPLHQAAQQGHTDIVTLLLKNDASANEVSSNGTTPLAIAKRLGYISVTDVLKVVTNETSAVLVSDKHRMSFPETVDEILDVSEDEGEELGVSKAEKQDSRDVDEEKELLDFVPKLDQVVESPAIPRIPCVTPETVVIRSDEPEQASKEYDEDSLIPSSPATETSDNISPVASPVHTGFLVSFMVDARGGSMRGSRHNGLRVVIPPRTCAAPTRITCRLVKPQKLSTPPPLAEEEGLASRIIALGPTGAQFLSPVIVEIPHFASHGRGDRELVVLRSENGSVWKEHKSRYGESYLDQILNGMDEELGSLEELEKKRVCRIITTDFPLYFVIMSRLCQDYDTIGPEGGSLKSKLVPLVQATFPENAVTKRVKLALQAQPVPDELVTKLLGNQATFSPIVTVEPRRRKFHRPIGLRIPLPPSWTDNPRDSGEGDTTSLRLLCSVIGEQILPVVQTHRGTGAAGTSHHLKFVGLPEGMCSSKAVPFLPLRAQPSASACIFLQSTVPSSSSASVAGGTDQAQWEDITGTTKLVYANECATFTTNVSARFWLSDCPRTAEAVNFATLLYKELTAVPYMAKFVIFAKMNDPREGRLRCYCMTDDKVDKTLEQHENFIEVARSRDIEVRDSSREPGGSLSFLRKAMKYEDTQHILCHLNITMPPCTKVSCPPHWTLIYRPPIKIRYFSPGFLSGTDRADMKMAIISEHLGLSWAELARELQFSVEDINRIRVENPNSLLEQSAALLNLWVIREGKNAKSQYLENLYTALRNIDRSEIVNMLETSGRQSRNLKPERRHTDRDYSSSPSQMNGYSSLQDELLSPASLHYALPSPLRADQYWNEVAVIDAIPLAATEHDAMLEMSDMQVWSAGLTPSLVTAEDSSLECSKAEDSDATGHEWKLEGALSEGPQGPTLGSLELVEDDTVDSDATNGLIDLLDQEEGQRSEEKLPGHKRQEDSTGAGQDSENEVSLVSGQQRVQAHITESPNVSRVMETSQDRLQDWDGEGSIVSYLQDPTQGFWQEEVTQGPHSFQKTVTTIKGLEPSGSREYKKVLVSAAEPVRIEQPEMESPQADRERRRQGSREWMQEAESTLSRMVKGLQPASPGLREHWAVRLNCCSRQLPAGCDNEAHVRCGQAGEEEVRMWTFITQLMVALVLLGFFLVSCQNVMHIVKGSLSFVLRHIHQELDKELGESGGLSDEEETISTKVVRRRVLWKGNELQNIPGEQVTEEQFTDEQGNIVTKKIIRKVVRQIDSSGAGDMREHEEVIVAGPLEDPSELEADIDYFIKHAKVELRGSTLQPDLIEGRKGAQIVKRASLKRGKQ</sequence>
<dbReference type="Pfam" id="PF17809">
    <property type="entry name" value="UPA_2"/>
    <property type="match status" value="1"/>
</dbReference>
<feature type="region of interest" description="Disordered" evidence="18">
    <location>
        <begin position="1935"/>
        <end position="1961"/>
    </location>
</feature>
<dbReference type="FunFam" id="2.60.220.30:FF:000002">
    <property type="entry name" value="Ankyrin-3 isoform 2"/>
    <property type="match status" value="1"/>
</dbReference>
<dbReference type="InterPro" id="IPR000488">
    <property type="entry name" value="Death_dom"/>
</dbReference>
<feature type="repeat" description="ANK" evidence="17">
    <location>
        <begin position="197"/>
        <end position="229"/>
    </location>
</feature>
<keyword evidence="5" id="KW-0597">Phosphoprotein</keyword>
<dbReference type="SUPFAM" id="SSF47986">
    <property type="entry name" value="DEATH domain"/>
    <property type="match status" value="1"/>
</dbReference>
<feature type="repeat" description="ANK" evidence="17">
    <location>
        <begin position="230"/>
        <end position="262"/>
    </location>
</feature>
<evidence type="ECO:0000256" key="19">
    <source>
        <dbReference type="SAM" id="Phobius"/>
    </source>
</evidence>
<feature type="compositionally biased region" description="Polar residues" evidence="18">
    <location>
        <begin position="31"/>
        <end position="42"/>
    </location>
</feature>
<dbReference type="GO" id="GO:0016529">
    <property type="term" value="C:sarcoplasmic reticulum"/>
    <property type="evidence" value="ECO:0007669"/>
    <property type="project" value="UniProtKB-SubCell"/>
</dbReference>
<feature type="repeat" description="ANK" evidence="17">
    <location>
        <begin position="738"/>
        <end position="770"/>
    </location>
</feature>
<dbReference type="Gene3D" id="1.10.533.10">
    <property type="entry name" value="Death Domain, Fas"/>
    <property type="match status" value="1"/>
</dbReference>
<feature type="repeat" description="ANK" evidence="17">
    <location>
        <begin position="672"/>
        <end position="704"/>
    </location>
</feature>
<feature type="repeat" description="ANK" evidence="17">
    <location>
        <begin position="573"/>
        <end position="605"/>
    </location>
</feature>
<evidence type="ECO:0000259" key="21">
    <source>
        <dbReference type="PROSITE" id="PS51145"/>
    </source>
</evidence>
<evidence type="ECO:0000256" key="9">
    <source>
        <dbReference type="ARBA" id="ARBA00023136"/>
    </source>
</evidence>
<keyword evidence="19" id="KW-1133">Transmembrane helix</keyword>
<evidence type="ECO:0000256" key="6">
    <source>
        <dbReference type="ARBA" id="ARBA00022737"/>
    </source>
</evidence>
<dbReference type="PANTHER" id="PTHR24123">
    <property type="entry name" value="ANKYRIN REPEAT-CONTAINING"/>
    <property type="match status" value="1"/>
</dbReference>
<feature type="region of interest" description="Disordered" evidence="18">
    <location>
        <begin position="1020"/>
        <end position="1052"/>
    </location>
</feature>
<evidence type="ECO:0000256" key="18">
    <source>
        <dbReference type="SAM" id="MobiDB-lite"/>
    </source>
</evidence>
<dbReference type="Pfam" id="PF00791">
    <property type="entry name" value="ZU5"/>
    <property type="match status" value="1"/>
</dbReference>
<dbReference type="InterPro" id="IPR036770">
    <property type="entry name" value="Ankyrin_rpt-contain_sf"/>
</dbReference>
<feature type="region of interest" description="Disordered" evidence="18">
    <location>
        <begin position="28"/>
        <end position="47"/>
    </location>
</feature>
<evidence type="ECO:0000256" key="16">
    <source>
        <dbReference type="ARBA" id="ARBA00083208"/>
    </source>
</evidence>
<feature type="repeat" description="ANK" evidence="17">
    <location>
        <begin position="639"/>
        <end position="671"/>
    </location>
</feature>
<dbReference type="PANTHER" id="PTHR24123:SF71">
    <property type="entry name" value="ANKYRIN 1, ERYTHROCYTIC A ISOFORM X1"/>
    <property type="match status" value="1"/>
</dbReference>
<gene>
    <name evidence="22" type="ORF">J0S82_007026</name>
</gene>
<reference evidence="22" key="1">
    <citation type="journal article" date="2021" name="Evol. Appl.">
        <title>The genome of the Pyrenean desman and the effects of bottlenecks and inbreeding on the genomic landscape of an endangered species.</title>
        <authorList>
            <person name="Escoda L."/>
            <person name="Castresana J."/>
        </authorList>
    </citation>
    <scope>NUCLEOTIDE SEQUENCE</scope>
    <source>
        <strain evidence="22">IBE-C5619</strain>
    </source>
</reference>
<feature type="repeat" description="ANK" evidence="17">
    <location>
        <begin position="474"/>
        <end position="506"/>
    </location>
</feature>
<feature type="repeat" description="ANK" evidence="17">
    <location>
        <begin position="263"/>
        <end position="287"/>
    </location>
</feature>
<dbReference type="GO" id="GO:0007165">
    <property type="term" value="P:signal transduction"/>
    <property type="evidence" value="ECO:0007669"/>
    <property type="project" value="InterPro"/>
</dbReference>
<feature type="compositionally biased region" description="Basic and acidic residues" evidence="18">
    <location>
        <begin position="1815"/>
        <end position="1831"/>
    </location>
</feature>
<evidence type="ECO:0000259" key="20">
    <source>
        <dbReference type="PROSITE" id="PS50017"/>
    </source>
</evidence>
<keyword evidence="19" id="KW-0812">Transmembrane</keyword>
<accession>A0A8J6A151</accession>
<dbReference type="EMBL" id="JAGFMF010011796">
    <property type="protein sequence ID" value="KAG8512493.1"/>
    <property type="molecule type" value="Genomic_DNA"/>
</dbReference>
<evidence type="ECO:0000313" key="22">
    <source>
        <dbReference type="EMBL" id="KAG8512493.1"/>
    </source>
</evidence>
<dbReference type="SMART" id="SM00005">
    <property type="entry name" value="DEATH"/>
    <property type="match status" value="1"/>
</dbReference>
<feature type="repeat" description="ANK" evidence="17">
    <location>
        <begin position="358"/>
        <end position="390"/>
    </location>
</feature>
<comment type="subunit">
    <text evidence="14">Component of the ankyrin-1 complex in the erythrocyte, composed of ANK1, RHCE, RHAG, SLC4A1, EPB42, GYPA, GYPB and AQP1. Interacts with a number of integral membrane proteins and cytoskeletal proteins. Interacts (via N-terminus) with SPTB/spectrin (beta chain). Also interacts with TTN/titin. Isoform Mu17 interacts with OBSCN isoform 3/obscurin. Interacts with HIF1AN. Interacts (via ANK 1-5 repeats) with RHCE; this interaction mediates the primary membrane attachment site for ANK1. Interacts (via ANK 1-2 repeats) with AQP1 (via the N-terminal). Interacts (via ANK 1-13 repeats) with EPB42. Interacts directly with SLC4A1 (via the cytoplasmic domain); this interaction is mediated by the SLC4A1 Band 3-II and Band 3-III dimers.</text>
</comment>
<evidence type="ECO:0000256" key="12">
    <source>
        <dbReference type="ARBA" id="ARBA00023288"/>
    </source>
</evidence>
<feature type="repeat" description="ANK" evidence="17">
    <location>
        <begin position="771"/>
        <end position="803"/>
    </location>
</feature>
<feature type="repeat" description="ANK" evidence="17">
    <location>
        <begin position="804"/>
        <end position="836"/>
    </location>
</feature>
<feature type="repeat" description="ANK" evidence="17">
    <location>
        <begin position="837"/>
        <end position="869"/>
    </location>
</feature>
<dbReference type="Proteomes" id="UP000700334">
    <property type="component" value="Unassembled WGS sequence"/>
</dbReference>
<feature type="repeat" description="ANK" evidence="17">
    <location>
        <begin position="881"/>
        <end position="913"/>
    </location>
</feature>
<feature type="repeat" description="ANK" evidence="17">
    <location>
        <begin position="441"/>
        <end position="473"/>
    </location>
</feature>
<evidence type="ECO:0000313" key="23">
    <source>
        <dbReference type="Proteomes" id="UP000700334"/>
    </source>
</evidence>
<feature type="repeat" description="ANK" evidence="17">
    <location>
        <begin position="391"/>
        <end position="423"/>
    </location>
</feature>
<dbReference type="Pfam" id="PF00023">
    <property type="entry name" value="Ank"/>
    <property type="match status" value="3"/>
</dbReference>
<name>A0A8J6A151_GALPY</name>
<keyword evidence="8 17" id="KW-0040">ANK repeat</keyword>
<evidence type="ECO:0000256" key="17">
    <source>
        <dbReference type="PROSITE-ProRule" id="PRU00023"/>
    </source>
</evidence>
<dbReference type="FunFam" id="1.25.40.20:FF:000003">
    <property type="entry name" value="Ankyrin, isoform B"/>
    <property type="match status" value="1"/>
</dbReference>